<accession>A0AAV0Y1D2</accession>
<evidence type="ECO:0000313" key="3">
    <source>
        <dbReference type="Proteomes" id="UP001160148"/>
    </source>
</evidence>
<feature type="region of interest" description="Disordered" evidence="1">
    <location>
        <begin position="66"/>
        <end position="95"/>
    </location>
</feature>
<reference evidence="2 3" key="1">
    <citation type="submission" date="2023-01" db="EMBL/GenBank/DDBJ databases">
        <authorList>
            <person name="Whitehead M."/>
        </authorList>
    </citation>
    <scope>NUCLEOTIDE SEQUENCE [LARGE SCALE GENOMIC DNA]</scope>
</reference>
<dbReference type="Proteomes" id="UP001160148">
    <property type="component" value="Unassembled WGS sequence"/>
</dbReference>
<comment type="caution">
    <text evidence="2">The sequence shown here is derived from an EMBL/GenBank/DDBJ whole genome shotgun (WGS) entry which is preliminary data.</text>
</comment>
<sequence>MPKDSRHSQTHSYNGRGMRVYNAPVYHNAVPVHRPGGNARRCCRCQQVTWRGIVTPLAWCLRHRRARPRRGRSRNHNSSSTNNNVSGNRNGSSGGAVVVLSVKCRGRWRSRPQPRHRDQLVRRWGGTRPPPQRHNSNCDRVGRKWEVGGRGG</sequence>
<proteinExistence type="predicted"/>
<feature type="compositionally biased region" description="Low complexity" evidence="1">
    <location>
        <begin position="76"/>
        <end position="95"/>
    </location>
</feature>
<protein>
    <submittedName>
        <fullName evidence="2">Uncharacterized protein</fullName>
    </submittedName>
</protein>
<feature type="region of interest" description="Disordered" evidence="1">
    <location>
        <begin position="122"/>
        <end position="152"/>
    </location>
</feature>
<dbReference type="AlphaFoldDB" id="A0AAV0Y1D2"/>
<evidence type="ECO:0000256" key="1">
    <source>
        <dbReference type="SAM" id="MobiDB-lite"/>
    </source>
</evidence>
<keyword evidence="3" id="KW-1185">Reference proteome</keyword>
<organism evidence="2 3">
    <name type="scientific">Macrosiphum euphorbiae</name>
    <name type="common">potato aphid</name>
    <dbReference type="NCBI Taxonomy" id="13131"/>
    <lineage>
        <taxon>Eukaryota</taxon>
        <taxon>Metazoa</taxon>
        <taxon>Ecdysozoa</taxon>
        <taxon>Arthropoda</taxon>
        <taxon>Hexapoda</taxon>
        <taxon>Insecta</taxon>
        <taxon>Pterygota</taxon>
        <taxon>Neoptera</taxon>
        <taxon>Paraneoptera</taxon>
        <taxon>Hemiptera</taxon>
        <taxon>Sternorrhyncha</taxon>
        <taxon>Aphidomorpha</taxon>
        <taxon>Aphidoidea</taxon>
        <taxon>Aphididae</taxon>
        <taxon>Macrosiphini</taxon>
        <taxon>Macrosiphum</taxon>
    </lineage>
</organism>
<feature type="compositionally biased region" description="Basic and acidic residues" evidence="1">
    <location>
        <begin position="136"/>
        <end position="152"/>
    </location>
</feature>
<gene>
    <name evidence="2" type="ORF">MEUPH1_LOCUS27876</name>
</gene>
<name>A0AAV0Y1D2_9HEMI</name>
<feature type="compositionally biased region" description="Basic residues" evidence="1">
    <location>
        <begin position="66"/>
        <end position="75"/>
    </location>
</feature>
<dbReference type="EMBL" id="CARXXK010001180">
    <property type="protein sequence ID" value="CAI6374233.1"/>
    <property type="molecule type" value="Genomic_DNA"/>
</dbReference>
<evidence type="ECO:0000313" key="2">
    <source>
        <dbReference type="EMBL" id="CAI6374233.1"/>
    </source>
</evidence>